<evidence type="ECO:0000313" key="3">
    <source>
        <dbReference type="Proteomes" id="UP000076858"/>
    </source>
</evidence>
<dbReference type="AlphaFoldDB" id="A0A162RY52"/>
<reference evidence="2 3" key="1">
    <citation type="submission" date="2016-03" db="EMBL/GenBank/DDBJ databases">
        <title>EvidentialGene: Evidence-directed Construction of Genes on Genomes.</title>
        <authorList>
            <person name="Gilbert D.G."/>
            <person name="Choi J.-H."/>
            <person name="Mockaitis K."/>
            <person name="Colbourne J."/>
            <person name="Pfrender M."/>
        </authorList>
    </citation>
    <scope>NUCLEOTIDE SEQUENCE [LARGE SCALE GENOMIC DNA]</scope>
    <source>
        <strain evidence="2 3">Xinb3</strain>
        <tissue evidence="2">Complete organism</tissue>
    </source>
</reference>
<evidence type="ECO:0000313" key="2">
    <source>
        <dbReference type="EMBL" id="KZS20876.1"/>
    </source>
</evidence>
<dbReference type="EMBL" id="LRGB01000093">
    <property type="protein sequence ID" value="KZS20876.1"/>
    <property type="molecule type" value="Genomic_DNA"/>
</dbReference>
<comment type="caution">
    <text evidence="2">The sequence shown here is derived from an EMBL/GenBank/DDBJ whole genome shotgun (WGS) entry which is preliminary data.</text>
</comment>
<evidence type="ECO:0000256" key="1">
    <source>
        <dbReference type="SAM" id="MobiDB-lite"/>
    </source>
</evidence>
<name>A0A162RY52_9CRUS</name>
<feature type="compositionally biased region" description="Basic and acidic residues" evidence="1">
    <location>
        <begin position="130"/>
        <end position="149"/>
    </location>
</feature>
<dbReference type="Proteomes" id="UP000076858">
    <property type="component" value="Unassembled WGS sequence"/>
</dbReference>
<keyword evidence="3" id="KW-1185">Reference proteome</keyword>
<sequence length="288" mass="32240">MAPKRYGTYESIVKAEIVFLRQLIIMASSLRNKDCLIGYSHRKSLANASKLPTKGVVLARFKGIQDEKKGQHIDICREIFAELKVVWERAAILKLPVENRKKDFAQDKIVSFKTSLNELLDLSPKDVEQKEVPQRGFMDRVDEKGIERASRKRKNSSTPTNVERANESSSLSEESEIVESSSSGETFSDLSRNPRPDSVTLELPAKSLLKATGQAADARNLSVRDHVAIVASTITAGGGDLQQVTLSVATASRQRRANRREICSRITEQFEKPKFVVAHWDSKLIKFV</sequence>
<organism evidence="2 3">
    <name type="scientific">Daphnia magna</name>
    <dbReference type="NCBI Taxonomy" id="35525"/>
    <lineage>
        <taxon>Eukaryota</taxon>
        <taxon>Metazoa</taxon>
        <taxon>Ecdysozoa</taxon>
        <taxon>Arthropoda</taxon>
        <taxon>Crustacea</taxon>
        <taxon>Branchiopoda</taxon>
        <taxon>Diplostraca</taxon>
        <taxon>Cladocera</taxon>
        <taxon>Anomopoda</taxon>
        <taxon>Daphniidae</taxon>
        <taxon>Daphnia</taxon>
    </lineage>
</organism>
<feature type="region of interest" description="Disordered" evidence="1">
    <location>
        <begin position="130"/>
        <end position="199"/>
    </location>
</feature>
<feature type="compositionally biased region" description="Low complexity" evidence="1">
    <location>
        <begin position="167"/>
        <end position="185"/>
    </location>
</feature>
<proteinExistence type="predicted"/>
<dbReference type="OrthoDB" id="6376573at2759"/>
<gene>
    <name evidence="2" type="ORF">APZ42_012319</name>
</gene>
<accession>A0A162RY52</accession>
<protein>
    <submittedName>
        <fullName evidence="2">Uncharacterized protein</fullName>
    </submittedName>
</protein>